<feature type="region of interest" description="Disordered" evidence="1">
    <location>
        <begin position="149"/>
        <end position="197"/>
    </location>
</feature>
<feature type="chain" id="PRO_5041647619" evidence="2">
    <location>
        <begin position="24"/>
        <end position="197"/>
    </location>
</feature>
<evidence type="ECO:0000256" key="2">
    <source>
        <dbReference type="SAM" id="SignalP"/>
    </source>
</evidence>
<organism evidence="3 4">
    <name type="scientific">Sphenostylis stenocarpa</name>
    <dbReference type="NCBI Taxonomy" id="92480"/>
    <lineage>
        <taxon>Eukaryota</taxon>
        <taxon>Viridiplantae</taxon>
        <taxon>Streptophyta</taxon>
        <taxon>Embryophyta</taxon>
        <taxon>Tracheophyta</taxon>
        <taxon>Spermatophyta</taxon>
        <taxon>Magnoliopsida</taxon>
        <taxon>eudicotyledons</taxon>
        <taxon>Gunneridae</taxon>
        <taxon>Pentapetalae</taxon>
        <taxon>rosids</taxon>
        <taxon>fabids</taxon>
        <taxon>Fabales</taxon>
        <taxon>Fabaceae</taxon>
        <taxon>Papilionoideae</taxon>
        <taxon>50 kb inversion clade</taxon>
        <taxon>NPAAA clade</taxon>
        <taxon>indigoferoid/millettioid clade</taxon>
        <taxon>Phaseoleae</taxon>
        <taxon>Sphenostylis</taxon>
    </lineage>
</organism>
<gene>
    <name evidence="3" type="ORF">AYBTSS11_LOCUS24496</name>
</gene>
<keyword evidence="2" id="KW-0732">Signal</keyword>
<dbReference type="Gramene" id="rna-AYBTSS11_LOCUS24496">
    <property type="protein sequence ID" value="CAJ1972447.1"/>
    <property type="gene ID" value="gene-AYBTSS11_LOCUS24496"/>
</dbReference>
<accession>A0AA86STL9</accession>
<evidence type="ECO:0000313" key="3">
    <source>
        <dbReference type="EMBL" id="CAJ1972447.1"/>
    </source>
</evidence>
<evidence type="ECO:0000256" key="1">
    <source>
        <dbReference type="SAM" id="MobiDB-lite"/>
    </source>
</evidence>
<dbReference type="AlphaFoldDB" id="A0AA86STL9"/>
<evidence type="ECO:0000313" key="4">
    <source>
        <dbReference type="Proteomes" id="UP001189624"/>
    </source>
</evidence>
<feature type="signal peptide" evidence="2">
    <location>
        <begin position="1"/>
        <end position="23"/>
    </location>
</feature>
<reference evidence="3" key="1">
    <citation type="submission" date="2023-10" db="EMBL/GenBank/DDBJ databases">
        <authorList>
            <person name="Domelevo Entfellner J.-B."/>
        </authorList>
    </citation>
    <scope>NUCLEOTIDE SEQUENCE</scope>
</reference>
<keyword evidence="4" id="KW-1185">Reference proteome</keyword>
<name>A0AA86STL9_9FABA</name>
<protein>
    <submittedName>
        <fullName evidence="3">Uncharacterized protein</fullName>
    </submittedName>
</protein>
<feature type="compositionally biased region" description="Acidic residues" evidence="1">
    <location>
        <begin position="187"/>
        <end position="197"/>
    </location>
</feature>
<sequence>MAKISLSLVFALMVSVALHLVLCEDNPWQTVIEEAKREANKAGLSDETIFGAEKAVADGTAQKAAQDVLGGGSFSEWVEKARDMTNDEATYDAIPSLAGDTDEVSSDAAPYLSTEVVNDAVSSPDAAPNEAPNAAPNEEQTLFNNIVIDGVSSPAPAPNLFDDDEDFELEFAPKRSPSEAPVGEPTEAPEAETPSEA</sequence>
<proteinExistence type="predicted"/>
<dbReference type="EMBL" id="OY731405">
    <property type="protein sequence ID" value="CAJ1972447.1"/>
    <property type="molecule type" value="Genomic_DNA"/>
</dbReference>
<dbReference type="Proteomes" id="UP001189624">
    <property type="component" value="Chromosome 8"/>
</dbReference>